<comment type="caution">
    <text evidence="10">The sequence shown here is derived from an EMBL/GenBank/DDBJ whole genome shotgun (WGS) entry which is preliminary data.</text>
</comment>
<evidence type="ECO:0000256" key="7">
    <source>
        <dbReference type="ARBA" id="ARBA00023242"/>
    </source>
</evidence>
<comment type="subcellular location">
    <subcellularLocation>
        <location evidence="1">Nucleus</location>
    </subcellularLocation>
</comment>
<dbReference type="GO" id="GO:0006338">
    <property type="term" value="P:chromatin remodeling"/>
    <property type="evidence" value="ECO:0007669"/>
    <property type="project" value="InterPro"/>
</dbReference>
<dbReference type="EMBL" id="CAJMWT010005934">
    <property type="protein sequence ID" value="CAE6511075.1"/>
    <property type="molecule type" value="Genomic_DNA"/>
</dbReference>
<evidence type="ECO:0000256" key="5">
    <source>
        <dbReference type="ARBA" id="ARBA00023015"/>
    </source>
</evidence>
<evidence type="ECO:0000313" key="10">
    <source>
        <dbReference type="EMBL" id="CAE6511075.1"/>
    </source>
</evidence>
<feature type="region of interest" description="Disordered" evidence="8">
    <location>
        <begin position="342"/>
        <end position="366"/>
    </location>
</feature>
<proteinExistence type="inferred from homology"/>
<keyword evidence="7" id="KW-0539">Nucleus</keyword>
<keyword evidence="5" id="KW-0805">Transcription regulation</keyword>
<keyword evidence="4" id="KW-0156">Chromatin regulator</keyword>
<evidence type="ECO:0000256" key="6">
    <source>
        <dbReference type="ARBA" id="ARBA00023163"/>
    </source>
</evidence>
<dbReference type="Proteomes" id="UP000663843">
    <property type="component" value="Unassembled WGS sequence"/>
</dbReference>
<dbReference type="Pfam" id="PF16282">
    <property type="entry name" value="SANT_DAMP1_like"/>
    <property type="match status" value="1"/>
</dbReference>
<sequence length="554" mass="61535">MASSADVRDILSLPASSSSLIPAAKKIISNTPARKPDGISREVYALIGDNSPTLVQTHAAPKLKQKPTFGKKHVEQPNVYALIGDNSPTLVQTHAAPKLKQKPTFGRKHVEQPKEEEKPAVKWEWREFSNSARTDGLKLKHWTKLAPEGADSTAYPFEKYNVTPTVYTYSTDEYNKHLQDPDWSREETDYLFQVAREYDVRFFVMHDRYDFPGGKERTLEGQDLKHRYYGVCRKLLRQRPWGGEEATKSQLLGSFNFDKDRETTRKEYLKGLFNRTPAQIAEEEALYIEMKRLQQNEARFARDREDILRTLGGLDSGLANLNVDPDYFVTGPGSITATAVAQEKKKKRRDTSVSASGMDLDTPGTPGSNSLALLGLGPGNKARKTDAKQVANDILQCITRLDPPTNPTKSGHVAAHARSSRIPTVRVSSGIHAIIGELGLSHDRLVMPTRANIEKLEGLQQAAMGLVEVKRAHDRTKHELAVLKARLEQLQNGGEDAPEREGSAGPNKKGRSHTPGEKQRKRSVSVSSSGTAATNAIRGNIKRQRKESNVLPPT</sequence>
<dbReference type="Gene3D" id="1.10.10.60">
    <property type="entry name" value="Homeodomain-like"/>
    <property type="match status" value="1"/>
</dbReference>
<evidence type="ECO:0000256" key="3">
    <source>
        <dbReference type="ARBA" id="ARBA00019132"/>
    </source>
</evidence>
<feature type="domain" description="DAMP1 SANT/Myb-like" evidence="9">
    <location>
        <begin position="155"/>
        <end position="236"/>
    </location>
</feature>
<gene>
    <name evidence="10" type="ORF">RDB_LOCUS152821</name>
</gene>
<protein>
    <recommendedName>
        <fullName evidence="3">SWR1-complex protein 4</fullName>
    </recommendedName>
</protein>
<reference evidence="10" key="1">
    <citation type="submission" date="2021-01" db="EMBL/GenBank/DDBJ databases">
        <authorList>
            <person name="Kaushik A."/>
        </authorList>
    </citation>
    <scope>NUCLEOTIDE SEQUENCE</scope>
    <source>
        <strain evidence="10">AG2-2IIIB</strain>
    </source>
</reference>
<feature type="region of interest" description="Disordered" evidence="8">
    <location>
        <begin position="491"/>
        <end position="554"/>
    </location>
</feature>
<evidence type="ECO:0000313" key="11">
    <source>
        <dbReference type="Proteomes" id="UP000663843"/>
    </source>
</evidence>
<comment type="similarity">
    <text evidence="2">Belongs to the SWC4 family.</text>
</comment>
<evidence type="ECO:0000256" key="1">
    <source>
        <dbReference type="ARBA" id="ARBA00004123"/>
    </source>
</evidence>
<evidence type="ECO:0000256" key="2">
    <source>
        <dbReference type="ARBA" id="ARBA00006918"/>
    </source>
</evidence>
<dbReference type="GO" id="GO:0000122">
    <property type="term" value="P:negative regulation of transcription by RNA polymerase II"/>
    <property type="evidence" value="ECO:0007669"/>
    <property type="project" value="TreeGrafter"/>
</dbReference>
<dbReference type="GO" id="GO:0035267">
    <property type="term" value="C:NuA4 histone acetyltransferase complex"/>
    <property type="evidence" value="ECO:0007669"/>
    <property type="project" value="InterPro"/>
</dbReference>
<evidence type="ECO:0000259" key="9">
    <source>
        <dbReference type="Pfam" id="PF16282"/>
    </source>
</evidence>
<organism evidence="10 11">
    <name type="scientific">Rhizoctonia solani</name>
    <dbReference type="NCBI Taxonomy" id="456999"/>
    <lineage>
        <taxon>Eukaryota</taxon>
        <taxon>Fungi</taxon>
        <taxon>Dikarya</taxon>
        <taxon>Basidiomycota</taxon>
        <taxon>Agaricomycotina</taxon>
        <taxon>Agaricomycetes</taxon>
        <taxon>Cantharellales</taxon>
        <taxon>Ceratobasidiaceae</taxon>
        <taxon>Rhizoctonia</taxon>
    </lineage>
</organism>
<dbReference type="InterPro" id="IPR032563">
    <property type="entry name" value="DAMP1_SANT-like"/>
</dbReference>
<dbReference type="InterPro" id="IPR027109">
    <property type="entry name" value="Swc4/Dmap1"/>
</dbReference>
<dbReference type="AlphaFoldDB" id="A0A8H3D2G1"/>
<evidence type="ECO:0000256" key="8">
    <source>
        <dbReference type="SAM" id="MobiDB-lite"/>
    </source>
</evidence>
<feature type="region of interest" description="Disordered" evidence="8">
    <location>
        <begin position="401"/>
        <end position="420"/>
    </location>
</feature>
<dbReference type="GO" id="GO:0003714">
    <property type="term" value="F:transcription corepressor activity"/>
    <property type="evidence" value="ECO:0007669"/>
    <property type="project" value="TreeGrafter"/>
</dbReference>
<dbReference type="PANTHER" id="PTHR12855">
    <property type="entry name" value="DNA METHYLTRANSFERASE 1-ASSOCIATED PROTEIN 1 FAMILY MEMBER"/>
    <property type="match status" value="1"/>
</dbReference>
<evidence type="ECO:0000256" key="4">
    <source>
        <dbReference type="ARBA" id="ARBA00022853"/>
    </source>
</evidence>
<dbReference type="GO" id="GO:0006281">
    <property type="term" value="P:DNA repair"/>
    <property type="evidence" value="ECO:0007669"/>
    <property type="project" value="InterPro"/>
</dbReference>
<dbReference type="GO" id="GO:0000812">
    <property type="term" value="C:Swr1 complex"/>
    <property type="evidence" value="ECO:0007669"/>
    <property type="project" value="TreeGrafter"/>
</dbReference>
<accession>A0A8H3D2G1</accession>
<dbReference type="FunFam" id="1.10.10.60:FF:000087">
    <property type="entry name" value="DNA methyltransferase 1-associated protein 1"/>
    <property type="match status" value="1"/>
</dbReference>
<dbReference type="PANTHER" id="PTHR12855:SF10">
    <property type="entry name" value="DNA METHYLTRANSFERASE 1-ASSOCIATED PROTEIN 1"/>
    <property type="match status" value="1"/>
</dbReference>
<keyword evidence="6" id="KW-0804">Transcription</keyword>
<name>A0A8H3D2G1_9AGAM</name>